<dbReference type="Pfam" id="PF00051">
    <property type="entry name" value="Kringle"/>
    <property type="match status" value="1"/>
</dbReference>
<dbReference type="OrthoDB" id="272018at2759"/>
<feature type="non-terminal residue" evidence="2">
    <location>
        <position position="134"/>
    </location>
</feature>
<dbReference type="EMBL" id="CAIIXF020000002">
    <property type="protein sequence ID" value="CAH1777797.1"/>
    <property type="molecule type" value="Genomic_DNA"/>
</dbReference>
<dbReference type="InterPro" id="IPR050759">
    <property type="entry name" value="Serine_protease_kringle"/>
</dbReference>
<dbReference type="PANTHER" id="PTHR24261:SF7">
    <property type="entry name" value="KRINGLE DOMAIN-CONTAINING PROTEIN"/>
    <property type="match status" value="1"/>
</dbReference>
<dbReference type="Gene3D" id="2.40.20.10">
    <property type="entry name" value="Plasminogen Kringle 4"/>
    <property type="match status" value="1"/>
</dbReference>
<keyword evidence="1" id="KW-0420">Kringle</keyword>
<dbReference type="PANTHER" id="PTHR24261">
    <property type="entry name" value="PLASMINOGEN-RELATED"/>
    <property type="match status" value="1"/>
</dbReference>
<evidence type="ECO:0000313" key="2">
    <source>
        <dbReference type="EMBL" id="CAH1777797.1"/>
    </source>
</evidence>
<dbReference type="CDD" id="cd00108">
    <property type="entry name" value="KR"/>
    <property type="match status" value="1"/>
</dbReference>
<dbReference type="AlphaFoldDB" id="A0A8J1TI24"/>
<dbReference type="InterPro" id="IPR038178">
    <property type="entry name" value="Kringle_sf"/>
</dbReference>
<reference evidence="2" key="1">
    <citation type="submission" date="2022-03" db="EMBL/GenBank/DDBJ databases">
        <authorList>
            <person name="Martin C."/>
        </authorList>
    </citation>
    <scope>NUCLEOTIDE SEQUENCE</scope>
</reference>
<dbReference type="PROSITE" id="PS50070">
    <property type="entry name" value="KRINGLE_2"/>
    <property type="match status" value="1"/>
</dbReference>
<accession>A0A8J1TI24</accession>
<organism evidence="2 3">
    <name type="scientific">Owenia fusiformis</name>
    <name type="common">Polychaete worm</name>
    <dbReference type="NCBI Taxonomy" id="6347"/>
    <lineage>
        <taxon>Eukaryota</taxon>
        <taxon>Metazoa</taxon>
        <taxon>Spiralia</taxon>
        <taxon>Lophotrochozoa</taxon>
        <taxon>Annelida</taxon>
        <taxon>Polychaeta</taxon>
        <taxon>Sedentaria</taxon>
        <taxon>Canalipalpata</taxon>
        <taxon>Sabellida</taxon>
        <taxon>Oweniida</taxon>
        <taxon>Oweniidae</taxon>
        <taxon>Owenia</taxon>
    </lineage>
</organism>
<dbReference type="SMART" id="SM00130">
    <property type="entry name" value="KR"/>
    <property type="match status" value="1"/>
</dbReference>
<comment type="caution">
    <text evidence="2">The sequence shown here is derived from an EMBL/GenBank/DDBJ whole genome shotgun (WGS) entry which is preliminary data.</text>
</comment>
<feature type="non-terminal residue" evidence="2">
    <location>
        <position position="1"/>
    </location>
</feature>
<gene>
    <name evidence="2" type="ORF">OFUS_LOCUS4793</name>
</gene>
<evidence type="ECO:0000256" key="1">
    <source>
        <dbReference type="PROSITE-ProRule" id="PRU00121"/>
    </source>
</evidence>
<name>A0A8J1TI24_OWEFU</name>
<dbReference type="PRINTS" id="PR00018">
    <property type="entry name" value="KRINGLE"/>
</dbReference>
<dbReference type="Proteomes" id="UP000749559">
    <property type="component" value="Unassembled WGS sequence"/>
</dbReference>
<proteinExistence type="predicted"/>
<dbReference type="InterPro" id="IPR013806">
    <property type="entry name" value="Kringle-like"/>
</dbReference>
<sequence>ESYWFDNYTAFESVTRPKYFIKTENTRLVIALDQASSIAFKHEAGFRKWRECKLSRPGTSYQGKLSTSRNHKICQRWDSQTPHRHNFTDSSLFPDDSLEMAGNACRNPDNDANGPWCLVSDHVLTWDYCDIDFC</sequence>
<dbReference type="SUPFAM" id="SSF57440">
    <property type="entry name" value="Kringle-like"/>
    <property type="match status" value="1"/>
</dbReference>
<comment type="caution">
    <text evidence="1">Lacks conserved residue(s) required for the propagation of feature annotation.</text>
</comment>
<protein>
    <submittedName>
        <fullName evidence="2">Uncharacterized protein</fullName>
    </submittedName>
</protein>
<keyword evidence="3" id="KW-1185">Reference proteome</keyword>
<dbReference type="InterPro" id="IPR000001">
    <property type="entry name" value="Kringle"/>
</dbReference>
<evidence type="ECO:0000313" key="3">
    <source>
        <dbReference type="Proteomes" id="UP000749559"/>
    </source>
</evidence>